<evidence type="ECO:0000256" key="12">
    <source>
        <dbReference type="ARBA" id="ARBA00023180"/>
    </source>
</evidence>
<name>A0AAJ7U2P1_PETMA</name>
<evidence type="ECO:0000256" key="3">
    <source>
        <dbReference type="ARBA" id="ARBA00022475"/>
    </source>
</evidence>
<dbReference type="InterPro" id="IPR039808">
    <property type="entry name" value="Cadherin"/>
</dbReference>
<keyword evidence="8" id="KW-0677">Repeat</keyword>
<evidence type="ECO:0000256" key="7">
    <source>
        <dbReference type="ARBA" id="ARBA00022729"/>
    </source>
</evidence>
<dbReference type="Proteomes" id="UP001318040">
    <property type="component" value="Chromosome 45"/>
</dbReference>
<dbReference type="GO" id="GO:0034332">
    <property type="term" value="P:adherens junction organization"/>
    <property type="evidence" value="ECO:0007669"/>
    <property type="project" value="TreeGrafter"/>
</dbReference>
<accession>A0AAJ7U2P1</accession>
<dbReference type="FunFam" id="2.60.40.60:FF:000095">
    <property type="entry name" value="Cadherin 13"/>
    <property type="match status" value="1"/>
</dbReference>
<evidence type="ECO:0000256" key="9">
    <source>
        <dbReference type="ARBA" id="ARBA00022837"/>
    </source>
</evidence>
<dbReference type="GO" id="GO:0044331">
    <property type="term" value="P:cell-cell adhesion mediated by cadherin"/>
    <property type="evidence" value="ECO:0007669"/>
    <property type="project" value="TreeGrafter"/>
</dbReference>
<dbReference type="CDD" id="cd11304">
    <property type="entry name" value="Cadherin_repeat"/>
    <property type="match status" value="4"/>
</dbReference>
<keyword evidence="12" id="KW-0325">Glycoprotein</keyword>
<dbReference type="GO" id="GO:0016339">
    <property type="term" value="P:calcium-dependent cell-cell adhesion via plasma membrane cell adhesion molecules"/>
    <property type="evidence" value="ECO:0007669"/>
    <property type="project" value="TreeGrafter"/>
</dbReference>
<feature type="domain" description="Cadherin" evidence="16">
    <location>
        <begin position="49"/>
        <end position="156"/>
    </location>
</feature>
<dbReference type="AlphaFoldDB" id="A0AAJ7U2P1"/>
<keyword evidence="17" id="KW-1185">Reference proteome</keyword>
<dbReference type="GO" id="GO:0007156">
    <property type="term" value="P:homophilic cell adhesion via plasma membrane adhesion molecules"/>
    <property type="evidence" value="ECO:0007669"/>
    <property type="project" value="InterPro"/>
</dbReference>
<evidence type="ECO:0000256" key="8">
    <source>
        <dbReference type="ARBA" id="ARBA00022737"/>
    </source>
</evidence>
<dbReference type="InterPro" id="IPR015919">
    <property type="entry name" value="Cadherin-like_sf"/>
</dbReference>
<dbReference type="FunFam" id="2.60.40.60:FF:000011">
    <property type="entry name" value="Cadherin 1"/>
    <property type="match status" value="1"/>
</dbReference>
<evidence type="ECO:0000259" key="16">
    <source>
        <dbReference type="PROSITE" id="PS50268"/>
    </source>
</evidence>
<keyword evidence="5" id="KW-0165">Cleavage on pair of basic residues</keyword>
<dbReference type="GeneID" id="116952187"/>
<dbReference type="PROSITE" id="PS00232">
    <property type="entry name" value="CADHERIN_1"/>
    <property type="match status" value="2"/>
</dbReference>
<dbReference type="GO" id="GO:0045296">
    <property type="term" value="F:cadherin binding"/>
    <property type="evidence" value="ECO:0007669"/>
    <property type="project" value="TreeGrafter"/>
</dbReference>
<dbReference type="GO" id="GO:0016342">
    <property type="term" value="C:catenin complex"/>
    <property type="evidence" value="ECO:0007669"/>
    <property type="project" value="TreeGrafter"/>
</dbReference>
<dbReference type="InterPro" id="IPR020894">
    <property type="entry name" value="Cadherin_CS"/>
</dbReference>
<feature type="domain" description="Cadherin" evidence="16">
    <location>
        <begin position="157"/>
        <end position="274"/>
    </location>
</feature>
<dbReference type="GO" id="GO:0005912">
    <property type="term" value="C:adherens junction"/>
    <property type="evidence" value="ECO:0007669"/>
    <property type="project" value="TreeGrafter"/>
</dbReference>
<evidence type="ECO:0000256" key="6">
    <source>
        <dbReference type="ARBA" id="ARBA00022723"/>
    </source>
</evidence>
<dbReference type="PRINTS" id="PR00205">
    <property type="entry name" value="CADHERIN"/>
</dbReference>
<dbReference type="RefSeq" id="XP_032827208.1">
    <property type="nucleotide sequence ID" value="XM_032971317.1"/>
</dbReference>
<dbReference type="KEGG" id="pmrn:116952187"/>
<comment type="subcellular location">
    <subcellularLocation>
        <location evidence="1">Cell membrane</location>
    </subcellularLocation>
    <subcellularLocation>
        <location evidence="2">Cytoplasm</location>
    </subcellularLocation>
</comment>
<evidence type="ECO:0000256" key="14">
    <source>
        <dbReference type="SAM" id="Phobius"/>
    </source>
</evidence>
<dbReference type="GO" id="GO:0000902">
    <property type="term" value="P:cell morphogenesis"/>
    <property type="evidence" value="ECO:0007669"/>
    <property type="project" value="TreeGrafter"/>
</dbReference>
<evidence type="ECO:0000313" key="18">
    <source>
        <dbReference type="RefSeq" id="XP_032827208.1"/>
    </source>
</evidence>
<dbReference type="GO" id="GO:0008013">
    <property type="term" value="F:beta-catenin binding"/>
    <property type="evidence" value="ECO:0007669"/>
    <property type="project" value="TreeGrafter"/>
</dbReference>
<evidence type="ECO:0000256" key="2">
    <source>
        <dbReference type="ARBA" id="ARBA00004496"/>
    </source>
</evidence>
<dbReference type="InterPro" id="IPR002126">
    <property type="entry name" value="Cadherin-like_dom"/>
</dbReference>
<evidence type="ECO:0000256" key="1">
    <source>
        <dbReference type="ARBA" id="ARBA00004236"/>
    </source>
</evidence>
<dbReference type="GO" id="GO:0005509">
    <property type="term" value="F:calcium ion binding"/>
    <property type="evidence" value="ECO:0007669"/>
    <property type="project" value="UniProtKB-UniRule"/>
</dbReference>
<evidence type="ECO:0000256" key="13">
    <source>
        <dbReference type="PROSITE-ProRule" id="PRU00043"/>
    </source>
</evidence>
<proteinExistence type="predicted"/>
<feature type="domain" description="Cadherin" evidence="16">
    <location>
        <begin position="275"/>
        <end position="388"/>
    </location>
</feature>
<evidence type="ECO:0000313" key="17">
    <source>
        <dbReference type="Proteomes" id="UP001318040"/>
    </source>
</evidence>
<evidence type="ECO:0000256" key="5">
    <source>
        <dbReference type="ARBA" id="ARBA00022685"/>
    </source>
</evidence>
<sequence>MHGQLLLAALLLSGCTWASPKPDEKEEEAQPQAALSSIHRVLLSRRPRTLTANNIYVYENLRGTFPREVGKAEVTDRLPGEVYFRLHGAGADEEPRGVFTINERDGTIFVTHPLDREYIAQYQLRVEGVRVDGSQLEKPVLLEVRVLDLNDNKPQFTHGPYKGTVQEGSPNGTVVMMMTAEDADEQDTDNAELRYTILSQSPTVPSAHMFTIDPETGSITTNVDAALLDRESLPTLAYELVVEARDTPGVEQGLTGTATATVHITDKNDHAPVFTRTSHAVTLREDARGVFLNLTVEDKDEPGGPAWRAVFHIAHGNDAALFNVSTNPKTNQGMLAAVKPLDFERSSAHELVIVAENEEALAAGVKAGPSSTATVRVTLTDVNEAPEFAPSPALAITWRENAAPGTTLLSLNATDPDRAHKQTVRYAVLSDPAGWLSVVPTTGQVRTLKRLDRESPFVNNSRYTAAFTATDNGVPPATGTATLVITLLDENDNAPHVMPADLRVCAGPRNASSPPLGMLWARDLDLAPNGEPFLIALPKSPMGLDKTWRLTKVNGTHTEVRLLQTLKKGRHLLPVVASDSGNPPQNNHTNVPVLVCLCPKGKMECGAVGLAPLSVLALLAIGLLSTWGP</sequence>
<feature type="chain" id="PRO_5042559190" evidence="15">
    <location>
        <begin position="19"/>
        <end position="629"/>
    </location>
</feature>
<dbReference type="FunFam" id="2.60.40.60:FF:000019">
    <property type="entry name" value="Cadherin 2"/>
    <property type="match status" value="1"/>
</dbReference>
<evidence type="ECO:0000256" key="11">
    <source>
        <dbReference type="ARBA" id="ARBA00023136"/>
    </source>
</evidence>
<feature type="signal peptide" evidence="15">
    <location>
        <begin position="1"/>
        <end position="18"/>
    </location>
</feature>
<keyword evidence="6" id="KW-0479">Metal-binding</keyword>
<feature type="transmembrane region" description="Helical" evidence="14">
    <location>
        <begin position="606"/>
        <end position="627"/>
    </location>
</feature>
<dbReference type="Pfam" id="PF00028">
    <property type="entry name" value="Cadherin"/>
    <property type="match status" value="4"/>
</dbReference>
<protein>
    <submittedName>
        <fullName evidence="18">Cadherin-13-like</fullName>
    </submittedName>
</protein>
<keyword evidence="10" id="KW-0130">Cell adhesion</keyword>
<keyword evidence="3" id="KW-1003">Cell membrane</keyword>
<dbReference type="SUPFAM" id="SSF49313">
    <property type="entry name" value="Cadherin-like"/>
    <property type="match status" value="5"/>
</dbReference>
<dbReference type="Gene3D" id="2.60.40.60">
    <property type="entry name" value="Cadherins"/>
    <property type="match status" value="5"/>
</dbReference>
<dbReference type="PROSITE" id="PS50268">
    <property type="entry name" value="CADHERIN_2"/>
    <property type="match status" value="4"/>
</dbReference>
<reference evidence="18" key="1">
    <citation type="submission" date="2025-08" db="UniProtKB">
        <authorList>
            <consortium name="RefSeq"/>
        </authorList>
    </citation>
    <scope>IDENTIFICATION</scope>
    <source>
        <tissue evidence="18">Sperm</tissue>
    </source>
</reference>
<keyword evidence="4" id="KW-0963">Cytoplasm</keyword>
<keyword evidence="7 15" id="KW-0732">Signal</keyword>
<dbReference type="GO" id="GO:0016477">
    <property type="term" value="P:cell migration"/>
    <property type="evidence" value="ECO:0007669"/>
    <property type="project" value="TreeGrafter"/>
</dbReference>
<keyword evidence="11 14" id="KW-0472">Membrane</keyword>
<gene>
    <name evidence="18" type="primary">LOC116952187</name>
</gene>
<dbReference type="SMART" id="SM00112">
    <property type="entry name" value="CA"/>
    <property type="match status" value="4"/>
</dbReference>
<keyword evidence="14" id="KW-1133">Transmembrane helix</keyword>
<keyword evidence="14" id="KW-0812">Transmembrane</keyword>
<evidence type="ECO:0000256" key="4">
    <source>
        <dbReference type="ARBA" id="ARBA00022490"/>
    </source>
</evidence>
<evidence type="ECO:0000256" key="10">
    <source>
        <dbReference type="ARBA" id="ARBA00022889"/>
    </source>
</evidence>
<organism evidence="17 18">
    <name type="scientific">Petromyzon marinus</name>
    <name type="common">Sea lamprey</name>
    <dbReference type="NCBI Taxonomy" id="7757"/>
    <lineage>
        <taxon>Eukaryota</taxon>
        <taxon>Metazoa</taxon>
        <taxon>Chordata</taxon>
        <taxon>Craniata</taxon>
        <taxon>Vertebrata</taxon>
        <taxon>Cyclostomata</taxon>
        <taxon>Hyperoartia</taxon>
        <taxon>Petromyzontiformes</taxon>
        <taxon>Petromyzontidae</taxon>
        <taxon>Petromyzon</taxon>
    </lineage>
</organism>
<dbReference type="GO" id="GO:0005737">
    <property type="term" value="C:cytoplasm"/>
    <property type="evidence" value="ECO:0007669"/>
    <property type="project" value="UniProtKB-SubCell"/>
</dbReference>
<feature type="domain" description="Cadherin" evidence="16">
    <location>
        <begin position="390"/>
        <end position="497"/>
    </location>
</feature>
<dbReference type="PANTHER" id="PTHR24027:SF80">
    <property type="entry name" value="CADHERIN-13"/>
    <property type="match status" value="1"/>
</dbReference>
<evidence type="ECO:0000256" key="15">
    <source>
        <dbReference type="SAM" id="SignalP"/>
    </source>
</evidence>
<keyword evidence="9 13" id="KW-0106">Calcium</keyword>
<dbReference type="FunFam" id="2.60.40.60:FF:000022">
    <property type="entry name" value="Cadherin 2"/>
    <property type="match status" value="1"/>
</dbReference>
<dbReference type="PANTHER" id="PTHR24027">
    <property type="entry name" value="CADHERIN-23"/>
    <property type="match status" value="1"/>
</dbReference>
<dbReference type="GO" id="GO:0007043">
    <property type="term" value="P:cell-cell junction assembly"/>
    <property type="evidence" value="ECO:0007669"/>
    <property type="project" value="TreeGrafter"/>
</dbReference>